<name>A0ABP9K7H3_9NOCA</name>
<keyword evidence="3" id="KW-1185">Reference proteome</keyword>
<evidence type="ECO:0008006" key="4">
    <source>
        <dbReference type="Google" id="ProtNLM"/>
    </source>
</evidence>
<proteinExistence type="predicted"/>
<evidence type="ECO:0000313" key="3">
    <source>
        <dbReference type="Proteomes" id="UP001500603"/>
    </source>
</evidence>
<reference evidence="3" key="1">
    <citation type="journal article" date="2019" name="Int. J. Syst. Evol. Microbiol.">
        <title>The Global Catalogue of Microorganisms (GCM) 10K type strain sequencing project: providing services to taxonomists for standard genome sequencing and annotation.</title>
        <authorList>
            <consortium name="The Broad Institute Genomics Platform"/>
            <consortium name="The Broad Institute Genome Sequencing Center for Infectious Disease"/>
            <person name="Wu L."/>
            <person name="Ma J."/>
        </authorList>
    </citation>
    <scope>NUCLEOTIDE SEQUENCE [LARGE SCALE GENOMIC DNA]</scope>
    <source>
        <strain evidence="3">JCM 18298</strain>
    </source>
</reference>
<dbReference type="EMBL" id="BAABJM010000002">
    <property type="protein sequence ID" value="GAA5050591.1"/>
    <property type="molecule type" value="Genomic_DNA"/>
</dbReference>
<organism evidence="2 3">
    <name type="scientific">Nocardia callitridis</name>
    <dbReference type="NCBI Taxonomy" id="648753"/>
    <lineage>
        <taxon>Bacteria</taxon>
        <taxon>Bacillati</taxon>
        <taxon>Actinomycetota</taxon>
        <taxon>Actinomycetes</taxon>
        <taxon>Mycobacteriales</taxon>
        <taxon>Nocardiaceae</taxon>
        <taxon>Nocardia</taxon>
    </lineage>
</organism>
<protein>
    <recommendedName>
        <fullName evidence="4">Ricin B lectin domain-containing protein</fullName>
    </recommendedName>
</protein>
<feature type="region of interest" description="Disordered" evidence="1">
    <location>
        <begin position="90"/>
        <end position="110"/>
    </location>
</feature>
<sequence length="147" mass="15199">MRQPDDIAQLGVMDMTTHLRNSVFGVATAALLFGGGTAIALAGTADGAPEQQAPSVVHLGEDCTTGAPAAHTDDGASAYCAQVRGTQTAIWSSTPDPVPNDPRTPPRPADDCFGIDDETTGVNGEPLYCNPTVNGRDPGNLLWQLVP</sequence>
<evidence type="ECO:0000313" key="2">
    <source>
        <dbReference type="EMBL" id="GAA5050591.1"/>
    </source>
</evidence>
<feature type="compositionally biased region" description="Pro residues" evidence="1">
    <location>
        <begin position="96"/>
        <end position="107"/>
    </location>
</feature>
<accession>A0ABP9K7H3</accession>
<dbReference type="Proteomes" id="UP001500603">
    <property type="component" value="Unassembled WGS sequence"/>
</dbReference>
<gene>
    <name evidence="2" type="ORF">GCM10023318_20980</name>
</gene>
<comment type="caution">
    <text evidence="2">The sequence shown here is derived from an EMBL/GenBank/DDBJ whole genome shotgun (WGS) entry which is preliminary data.</text>
</comment>
<evidence type="ECO:0000256" key="1">
    <source>
        <dbReference type="SAM" id="MobiDB-lite"/>
    </source>
</evidence>